<feature type="compositionally biased region" description="Polar residues" evidence="1">
    <location>
        <begin position="155"/>
        <end position="186"/>
    </location>
</feature>
<feature type="compositionally biased region" description="Acidic residues" evidence="1">
    <location>
        <begin position="131"/>
        <end position="143"/>
    </location>
</feature>
<accession>A0AAV4AH65</accession>
<sequence>MALSSRLRRRSGSRTSLFVLYISADDIASGVMDDIRYEWIKDRVYDGLGLSKASIFEKFLEANESGLATFLNKAARPLDECLPILFYKEILCVEKQTLASVTDSKGTVAPEVAASEQEVTEPPNATALAVPEDEATEPEETAETAETAEIAPEASTSMAEQSAESLRPSPSTKITPISGSSRRSTVFFSGTKGTETECQVSEVNLSSAVNGQYFTIGPQEMVRGGGGKRMMGLGWRWE</sequence>
<evidence type="ECO:0000256" key="1">
    <source>
        <dbReference type="SAM" id="MobiDB-lite"/>
    </source>
</evidence>
<feature type="region of interest" description="Disordered" evidence="1">
    <location>
        <begin position="113"/>
        <end position="186"/>
    </location>
</feature>
<protein>
    <submittedName>
        <fullName evidence="2">Dynein heavy chain 10, axonemal</fullName>
    </submittedName>
</protein>
<name>A0AAV4AH65_9GAST</name>
<evidence type="ECO:0000313" key="3">
    <source>
        <dbReference type="Proteomes" id="UP000735302"/>
    </source>
</evidence>
<reference evidence="2 3" key="1">
    <citation type="journal article" date="2021" name="Elife">
        <title>Chloroplast acquisition without the gene transfer in kleptoplastic sea slugs, Plakobranchus ocellatus.</title>
        <authorList>
            <person name="Maeda T."/>
            <person name="Takahashi S."/>
            <person name="Yoshida T."/>
            <person name="Shimamura S."/>
            <person name="Takaki Y."/>
            <person name="Nagai Y."/>
            <person name="Toyoda A."/>
            <person name="Suzuki Y."/>
            <person name="Arimoto A."/>
            <person name="Ishii H."/>
            <person name="Satoh N."/>
            <person name="Nishiyama T."/>
            <person name="Hasebe M."/>
            <person name="Maruyama T."/>
            <person name="Minagawa J."/>
            <person name="Obokata J."/>
            <person name="Shigenobu S."/>
        </authorList>
    </citation>
    <scope>NUCLEOTIDE SEQUENCE [LARGE SCALE GENOMIC DNA]</scope>
</reference>
<proteinExistence type="predicted"/>
<gene>
    <name evidence="2" type="ORF">PoB_003414600</name>
</gene>
<organism evidence="2 3">
    <name type="scientific">Plakobranchus ocellatus</name>
    <dbReference type="NCBI Taxonomy" id="259542"/>
    <lineage>
        <taxon>Eukaryota</taxon>
        <taxon>Metazoa</taxon>
        <taxon>Spiralia</taxon>
        <taxon>Lophotrochozoa</taxon>
        <taxon>Mollusca</taxon>
        <taxon>Gastropoda</taxon>
        <taxon>Heterobranchia</taxon>
        <taxon>Euthyneura</taxon>
        <taxon>Panpulmonata</taxon>
        <taxon>Sacoglossa</taxon>
        <taxon>Placobranchoidea</taxon>
        <taxon>Plakobranchidae</taxon>
        <taxon>Plakobranchus</taxon>
    </lineage>
</organism>
<dbReference type="EMBL" id="BLXT01003903">
    <property type="protein sequence ID" value="GFO07641.1"/>
    <property type="molecule type" value="Genomic_DNA"/>
</dbReference>
<keyword evidence="3" id="KW-1185">Reference proteome</keyword>
<comment type="caution">
    <text evidence="2">The sequence shown here is derived from an EMBL/GenBank/DDBJ whole genome shotgun (WGS) entry which is preliminary data.</text>
</comment>
<evidence type="ECO:0000313" key="2">
    <source>
        <dbReference type="EMBL" id="GFO07641.1"/>
    </source>
</evidence>
<dbReference type="Proteomes" id="UP000735302">
    <property type="component" value="Unassembled WGS sequence"/>
</dbReference>
<feature type="compositionally biased region" description="Low complexity" evidence="1">
    <location>
        <begin position="144"/>
        <end position="154"/>
    </location>
</feature>
<dbReference type="AlphaFoldDB" id="A0AAV4AH65"/>